<reference evidence="2" key="1">
    <citation type="journal article" date="2021" name="PeerJ">
        <title>Extensive microbial diversity within the chicken gut microbiome revealed by metagenomics and culture.</title>
        <authorList>
            <person name="Gilroy R."/>
            <person name="Ravi A."/>
            <person name="Getino M."/>
            <person name="Pursley I."/>
            <person name="Horton D.L."/>
            <person name="Alikhan N.F."/>
            <person name="Baker D."/>
            <person name="Gharbi K."/>
            <person name="Hall N."/>
            <person name="Watson M."/>
            <person name="Adriaenssens E.M."/>
            <person name="Foster-Nyarko E."/>
            <person name="Jarju S."/>
            <person name="Secka A."/>
            <person name="Antonio M."/>
            <person name="Oren A."/>
            <person name="Chaudhuri R.R."/>
            <person name="La Ragione R."/>
            <person name="Hildebrand F."/>
            <person name="Pallen M.J."/>
        </authorList>
    </citation>
    <scope>NUCLEOTIDE SEQUENCE</scope>
    <source>
        <strain evidence="2">B5-657</strain>
    </source>
</reference>
<keyword evidence="1" id="KW-1133">Transmembrane helix</keyword>
<keyword evidence="1" id="KW-0472">Membrane</keyword>
<name>A0A9E2KD34_9FIRM</name>
<dbReference type="Pfam" id="PF06686">
    <property type="entry name" value="SpoIIIAC"/>
    <property type="match status" value="1"/>
</dbReference>
<organism evidence="2 3">
    <name type="scientific">Candidatus Cellulosilyticum pullistercoris</name>
    <dbReference type="NCBI Taxonomy" id="2838521"/>
    <lineage>
        <taxon>Bacteria</taxon>
        <taxon>Bacillati</taxon>
        <taxon>Bacillota</taxon>
        <taxon>Clostridia</taxon>
        <taxon>Lachnospirales</taxon>
        <taxon>Cellulosilyticaceae</taxon>
        <taxon>Cellulosilyticum</taxon>
    </lineage>
</organism>
<reference evidence="2" key="2">
    <citation type="submission" date="2021-04" db="EMBL/GenBank/DDBJ databases">
        <authorList>
            <person name="Gilroy R."/>
        </authorList>
    </citation>
    <scope>NUCLEOTIDE SEQUENCE</scope>
    <source>
        <strain evidence="2">B5-657</strain>
    </source>
</reference>
<dbReference type="Proteomes" id="UP000824229">
    <property type="component" value="Unassembled WGS sequence"/>
</dbReference>
<dbReference type="AlphaFoldDB" id="A0A9E2KD34"/>
<dbReference type="InterPro" id="IPR025664">
    <property type="entry name" value="Spore_III_AC/AD"/>
</dbReference>
<sequence>FGSQLCEDAGEKAIGGKIQWAGKVMIFVVATPVILALVNLIADLL</sequence>
<accession>A0A9E2KD34</accession>
<proteinExistence type="predicted"/>
<protein>
    <submittedName>
        <fullName evidence="2">Stage III sporulation protein AD</fullName>
    </submittedName>
</protein>
<evidence type="ECO:0000256" key="1">
    <source>
        <dbReference type="SAM" id="Phobius"/>
    </source>
</evidence>
<keyword evidence="1" id="KW-0812">Transmembrane</keyword>
<feature type="transmembrane region" description="Helical" evidence="1">
    <location>
        <begin position="20"/>
        <end position="42"/>
    </location>
</feature>
<evidence type="ECO:0000313" key="2">
    <source>
        <dbReference type="EMBL" id="MBU3805269.1"/>
    </source>
</evidence>
<dbReference type="EMBL" id="JAHLFQ010000260">
    <property type="protein sequence ID" value="MBU3805269.1"/>
    <property type="molecule type" value="Genomic_DNA"/>
</dbReference>
<comment type="caution">
    <text evidence="2">The sequence shown here is derived from an EMBL/GenBank/DDBJ whole genome shotgun (WGS) entry which is preliminary data.</text>
</comment>
<gene>
    <name evidence="2" type="ORF">H9872_11030</name>
</gene>
<evidence type="ECO:0000313" key="3">
    <source>
        <dbReference type="Proteomes" id="UP000824229"/>
    </source>
</evidence>
<feature type="non-terminal residue" evidence="2">
    <location>
        <position position="1"/>
    </location>
</feature>